<proteinExistence type="inferred from homology"/>
<gene>
    <name evidence="2" type="ORF">FC86_GL001082</name>
</gene>
<dbReference type="PATRIC" id="fig|1423744.4.peg.1110"/>
<reference evidence="2 3" key="1">
    <citation type="journal article" date="2015" name="Genome Announc.">
        <title>Expanding the biotechnology potential of lactobacilli through comparative genomics of 213 strains and associated genera.</title>
        <authorList>
            <person name="Sun Z."/>
            <person name="Harris H.M."/>
            <person name="McCann A."/>
            <person name="Guo C."/>
            <person name="Argimon S."/>
            <person name="Zhang W."/>
            <person name="Yang X."/>
            <person name="Jeffery I.B."/>
            <person name="Cooney J.C."/>
            <person name="Kagawa T.F."/>
            <person name="Liu W."/>
            <person name="Song Y."/>
            <person name="Salvetti E."/>
            <person name="Wrobel A."/>
            <person name="Rasinkangas P."/>
            <person name="Parkhill J."/>
            <person name="Rea M.C."/>
            <person name="O'Sullivan O."/>
            <person name="Ritari J."/>
            <person name="Douillard F.P."/>
            <person name="Paul Ross R."/>
            <person name="Yang R."/>
            <person name="Briner A.E."/>
            <person name="Felis G.E."/>
            <person name="de Vos W.M."/>
            <person name="Barrangou R."/>
            <person name="Klaenhammer T.R."/>
            <person name="Caufield P.W."/>
            <person name="Cui Y."/>
            <person name="Zhang H."/>
            <person name="O'Toole P.W."/>
        </authorList>
    </citation>
    <scope>NUCLEOTIDE SEQUENCE [LARGE SCALE GENOMIC DNA]</scope>
    <source>
        <strain evidence="2 3">DSM 23037</strain>
    </source>
</reference>
<comment type="similarity">
    <text evidence="1">Belongs to the protein-tyrosine phosphatase family.</text>
</comment>
<dbReference type="PANTHER" id="PTHR31126:SF1">
    <property type="entry name" value="TYROSINE SPECIFIC PROTEIN PHOSPHATASES DOMAIN-CONTAINING PROTEIN"/>
    <property type="match status" value="1"/>
</dbReference>
<dbReference type="OrthoDB" id="1188001at2"/>
<dbReference type="InterPro" id="IPR026893">
    <property type="entry name" value="Tyr/Ser_Pase_IphP-type"/>
</dbReference>
<evidence type="ECO:0000256" key="1">
    <source>
        <dbReference type="ARBA" id="ARBA00009580"/>
    </source>
</evidence>
<dbReference type="STRING" id="1423744.FC86_GL001082"/>
<evidence type="ECO:0000313" key="2">
    <source>
        <dbReference type="EMBL" id="KRN04726.1"/>
    </source>
</evidence>
<dbReference type="EMBL" id="AYZL01000006">
    <property type="protein sequence ID" value="KRN04726.1"/>
    <property type="molecule type" value="Genomic_DNA"/>
</dbReference>
<protein>
    <submittedName>
        <fullName evidence="2">Protein-tyrosine phosphatase</fullName>
    </submittedName>
</protein>
<accession>A0A0R2DM31</accession>
<dbReference type="Gene3D" id="3.90.190.10">
    <property type="entry name" value="Protein tyrosine phosphatase superfamily"/>
    <property type="match status" value="1"/>
</dbReference>
<dbReference type="GO" id="GO:0004721">
    <property type="term" value="F:phosphoprotein phosphatase activity"/>
    <property type="evidence" value="ECO:0007669"/>
    <property type="project" value="InterPro"/>
</dbReference>
<dbReference type="Proteomes" id="UP000051378">
    <property type="component" value="Unassembled WGS sequence"/>
</dbReference>
<dbReference type="AlphaFoldDB" id="A0A0R2DM31"/>
<dbReference type="RefSeq" id="WP_056974055.1">
    <property type="nucleotide sequence ID" value="NZ_AYZL01000006.1"/>
</dbReference>
<sequence>MKNQLLPIQKGSNFRQLTGYVNREHLTIKPHKLIRSGHLGQLTDDDVKFLEDYGVVYNMDFRTDHEITTMPDRVLRDADYIKNPVFSEEIAKNAVRTVDITKNTIDDPKFGYKHLISCYHDIILNDHPRQAYRTFFDYLLKNDQDNQAILYHCSEGKDRTGMATIFLLSALDFDEETIKKDYLLTNPATTAYLNSCLAVAHENDADEATIEAITDLATVRSDYVDYAFNLINEKYGDMPTFLEEVLNLTPQKIAKLKAIYLH</sequence>
<dbReference type="PANTHER" id="PTHR31126">
    <property type="entry name" value="TYROSINE-PROTEIN PHOSPHATASE"/>
    <property type="match status" value="1"/>
</dbReference>
<dbReference type="InterPro" id="IPR029021">
    <property type="entry name" value="Prot-tyrosine_phosphatase-like"/>
</dbReference>
<dbReference type="SUPFAM" id="SSF52799">
    <property type="entry name" value="(Phosphotyrosine protein) phosphatases II"/>
    <property type="match status" value="1"/>
</dbReference>
<name>A0A0R2DM31_9LACO</name>
<evidence type="ECO:0000313" key="3">
    <source>
        <dbReference type="Proteomes" id="UP000051378"/>
    </source>
</evidence>
<comment type="caution">
    <text evidence="2">The sequence shown here is derived from an EMBL/GenBank/DDBJ whole genome shotgun (WGS) entry which is preliminary data.</text>
</comment>
<keyword evidence="3" id="KW-1185">Reference proteome</keyword>
<dbReference type="Pfam" id="PF13350">
    <property type="entry name" value="Y_phosphatase3"/>
    <property type="match status" value="1"/>
</dbReference>
<organism evidence="2 3">
    <name type="scientific">Holzapfeliella floricola DSM 23037 = JCM 16512</name>
    <dbReference type="NCBI Taxonomy" id="1423744"/>
    <lineage>
        <taxon>Bacteria</taxon>
        <taxon>Bacillati</taxon>
        <taxon>Bacillota</taxon>
        <taxon>Bacilli</taxon>
        <taxon>Lactobacillales</taxon>
        <taxon>Lactobacillaceae</taxon>
        <taxon>Holzapfeliella</taxon>
    </lineage>
</organism>